<evidence type="ECO:0000313" key="2">
    <source>
        <dbReference type="EMBL" id="KAG7445058.1"/>
    </source>
</evidence>
<evidence type="ECO:0000256" key="1">
    <source>
        <dbReference type="SAM" id="MobiDB-lite"/>
    </source>
</evidence>
<dbReference type="GeneID" id="66112800"/>
<protein>
    <submittedName>
        <fullName evidence="2">Uncharacterized protein</fullName>
    </submittedName>
</protein>
<sequence>MITGSTSPVIMSLDERNAILKKRFRRQRKCYKSKRAFRRDGHGMRWGDTLAPGDQPSGQHPQFEGQKIEAPWGEGDRTIDGAMVIIYLEDDGVNNGDIERGLSVPSFTAAFWSDRHLCMYQNTKLWQRPERMVPLRKCVKASQEGNVRQ</sequence>
<dbReference type="RefSeq" id="XP_043038558.1">
    <property type="nucleotide sequence ID" value="XM_043190503.1"/>
</dbReference>
<dbReference type="Proteomes" id="UP000812287">
    <property type="component" value="Unassembled WGS sequence"/>
</dbReference>
<organism evidence="2 3">
    <name type="scientific">Guyanagaster necrorhizus</name>
    <dbReference type="NCBI Taxonomy" id="856835"/>
    <lineage>
        <taxon>Eukaryota</taxon>
        <taxon>Fungi</taxon>
        <taxon>Dikarya</taxon>
        <taxon>Basidiomycota</taxon>
        <taxon>Agaricomycotina</taxon>
        <taxon>Agaricomycetes</taxon>
        <taxon>Agaricomycetidae</taxon>
        <taxon>Agaricales</taxon>
        <taxon>Marasmiineae</taxon>
        <taxon>Physalacriaceae</taxon>
        <taxon>Guyanagaster</taxon>
    </lineage>
</organism>
<dbReference type="AlphaFoldDB" id="A0A9P7VQZ4"/>
<comment type="caution">
    <text evidence="2">The sequence shown here is derived from an EMBL/GenBank/DDBJ whole genome shotgun (WGS) entry which is preliminary data.</text>
</comment>
<name>A0A9P7VQZ4_9AGAR</name>
<accession>A0A9P7VQZ4</accession>
<keyword evidence="3" id="KW-1185">Reference proteome</keyword>
<proteinExistence type="predicted"/>
<gene>
    <name evidence="2" type="ORF">BT62DRAFT_995036</name>
</gene>
<evidence type="ECO:0000313" key="3">
    <source>
        <dbReference type="Proteomes" id="UP000812287"/>
    </source>
</evidence>
<reference evidence="2" key="1">
    <citation type="submission" date="2020-11" db="EMBL/GenBank/DDBJ databases">
        <title>Adaptations for nitrogen fixation in a non-lichenized fungal sporocarp promotes dispersal by wood-feeding termites.</title>
        <authorList>
            <consortium name="DOE Joint Genome Institute"/>
            <person name="Koch R.A."/>
            <person name="Yoon G."/>
            <person name="Arayal U."/>
            <person name="Lail K."/>
            <person name="Amirebrahimi M."/>
            <person name="Labutti K."/>
            <person name="Lipzen A."/>
            <person name="Riley R."/>
            <person name="Barry K."/>
            <person name="Henrissat B."/>
            <person name="Grigoriev I.V."/>
            <person name="Herr J.R."/>
            <person name="Aime M.C."/>
        </authorList>
    </citation>
    <scope>NUCLEOTIDE SEQUENCE</scope>
    <source>
        <strain evidence="2">MCA 3950</strain>
    </source>
</reference>
<feature type="region of interest" description="Disordered" evidence="1">
    <location>
        <begin position="42"/>
        <end position="64"/>
    </location>
</feature>
<dbReference type="EMBL" id="MU250538">
    <property type="protein sequence ID" value="KAG7445058.1"/>
    <property type="molecule type" value="Genomic_DNA"/>
</dbReference>